<dbReference type="AlphaFoldDB" id="A0A0K2GGY9"/>
<evidence type="ECO:0000313" key="2">
    <source>
        <dbReference type="Proteomes" id="UP000069205"/>
    </source>
</evidence>
<dbReference type="PATRIC" id="fig|42253.5.peg.3672"/>
<dbReference type="EMBL" id="CP011801">
    <property type="protein sequence ID" value="ALA60114.1"/>
    <property type="molecule type" value="Genomic_DNA"/>
</dbReference>
<proteinExistence type="predicted"/>
<reference evidence="1 2" key="1">
    <citation type="journal article" date="2015" name="Proc. Natl. Acad. Sci. U.S.A.">
        <title>Expanded metabolic versatility of ubiquitous nitrite-oxidizing bacteria from the genus Nitrospira.</title>
        <authorList>
            <person name="Koch H."/>
            <person name="Lucker S."/>
            <person name="Albertsen M."/>
            <person name="Kitzinger K."/>
            <person name="Herbold C."/>
            <person name="Spieck E."/>
            <person name="Nielsen P.H."/>
            <person name="Wagner M."/>
            <person name="Daims H."/>
        </authorList>
    </citation>
    <scope>NUCLEOTIDE SEQUENCE [LARGE SCALE GENOMIC DNA]</scope>
    <source>
        <strain evidence="1 2">NSP M-1</strain>
    </source>
</reference>
<evidence type="ECO:0000313" key="1">
    <source>
        <dbReference type="EMBL" id="ALA60114.1"/>
    </source>
</evidence>
<organism evidence="1 2">
    <name type="scientific">Nitrospira moscoviensis</name>
    <dbReference type="NCBI Taxonomy" id="42253"/>
    <lineage>
        <taxon>Bacteria</taxon>
        <taxon>Pseudomonadati</taxon>
        <taxon>Nitrospirota</taxon>
        <taxon>Nitrospiria</taxon>
        <taxon>Nitrospirales</taxon>
        <taxon>Nitrospiraceae</taxon>
        <taxon>Nitrospira</taxon>
    </lineage>
</organism>
<keyword evidence="2" id="KW-1185">Reference proteome</keyword>
<accession>A0A0K2GGY9</accession>
<dbReference type="SUPFAM" id="SSF54913">
    <property type="entry name" value="GlnB-like"/>
    <property type="match status" value="1"/>
</dbReference>
<protein>
    <recommendedName>
        <fullName evidence="3">Nitrogen regulatory protein P-II</fullName>
    </recommendedName>
</protein>
<name>A0A0K2GGY9_NITMO</name>
<evidence type="ECO:0008006" key="3">
    <source>
        <dbReference type="Google" id="ProtNLM"/>
    </source>
</evidence>
<dbReference type="Proteomes" id="UP000069205">
    <property type="component" value="Chromosome"/>
</dbReference>
<dbReference type="KEGG" id="nmv:NITMOv2_3722"/>
<dbReference type="InterPro" id="IPR011322">
    <property type="entry name" value="N-reg_PII-like_a/b"/>
</dbReference>
<dbReference type="Gene3D" id="3.30.70.120">
    <property type="match status" value="1"/>
</dbReference>
<gene>
    <name evidence="1" type="ORF">NITMOv2_3722</name>
</gene>
<dbReference type="STRING" id="42253.NITMOv2_3722"/>
<dbReference type="InterPro" id="IPR015867">
    <property type="entry name" value="N-reg_PII/ATP_PRibTrfase_C"/>
</dbReference>
<sequence length="101" mass="11409">MQMVMLIFRSSLRERVHEMLHRCQVHAFTEVNETVGYGETGPAEGLSFYPGTNSVILAALDDPARDRVAAAVKAWYDEHAHHPGWEKPSLRVFSWPCSQIA</sequence>